<reference evidence="1" key="1">
    <citation type="submission" date="2020-11" db="EMBL/GenBank/DDBJ databases">
        <authorList>
            <person name="Thieme N."/>
            <person name="Liebl W."/>
            <person name="Zverlov V."/>
        </authorList>
    </citation>
    <scope>NUCLEOTIDE SEQUENCE</scope>
    <source>
        <strain evidence="1">NT08</strain>
    </source>
</reference>
<dbReference type="EMBL" id="JADOEF010000004">
    <property type="protein sequence ID" value="MBF7812053.1"/>
    <property type="molecule type" value="Genomic_DNA"/>
</dbReference>
<proteinExistence type="predicted"/>
<gene>
    <name evidence="1" type="ORF">IS491_26025</name>
</gene>
<dbReference type="RefSeq" id="WP_011968791.1">
    <property type="nucleotide sequence ID" value="NZ_CP073279.1"/>
</dbReference>
<sequence>MKSILEKVEEGNYATKTGKVSLGKVNKSFEDINRFFNEIDILIKSEFNKTEFLAKSFTNASHKTESITFISEEHVVASEEVLVTLHEKRFYIQKLMLDTDW</sequence>
<dbReference type="AlphaFoldDB" id="A0AAE2RUW1"/>
<organism evidence="1 2">
    <name type="scientific">Clostridium beijerinckii</name>
    <name type="common">Clostridium MP</name>
    <dbReference type="NCBI Taxonomy" id="1520"/>
    <lineage>
        <taxon>Bacteria</taxon>
        <taxon>Bacillati</taxon>
        <taxon>Bacillota</taxon>
        <taxon>Clostridia</taxon>
        <taxon>Eubacteriales</taxon>
        <taxon>Clostridiaceae</taxon>
        <taxon>Clostridium</taxon>
    </lineage>
</organism>
<accession>A0AAE2RUW1</accession>
<protein>
    <submittedName>
        <fullName evidence="1">Uncharacterized protein</fullName>
    </submittedName>
</protein>
<comment type="caution">
    <text evidence="1">The sequence shown here is derived from an EMBL/GenBank/DDBJ whole genome shotgun (WGS) entry which is preliminary data.</text>
</comment>
<name>A0AAE2RUW1_CLOBE</name>
<dbReference type="Proteomes" id="UP000631418">
    <property type="component" value="Unassembled WGS sequence"/>
</dbReference>
<evidence type="ECO:0000313" key="1">
    <source>
        <dbReference type="EMBL" id="MBF7812053.1"/>
    </source>
</evidence>
<evidence type="ECO:0000313" key="2">
    <source>
        <dbReference type="Proteomes" id="UP000631418"/>
    </source>
</evidence>